<dbReference type="EMBL" id="JASCIS010000092">
    <property type="protein sequence ID" value="MDI3424330.1"/>
    <property type="molecule type" value="Genomic_DNA"/>
</dbReference>
<comment type="caution">
    <text evidence="1">The sequence shown here is derived from an EMBL/GenBank/DDBJ whole genome shotgun (WGS) entry which is preliminary data.</text>
</comment>
<name>A0ABT6TAB2_9ACTN</name>
<protein>
    <recommendedName>
        <fullName evidence="3">Tn3 transposase DDE domain-containing protein</fullName>
    </recommendedName>
</protein>
<dbReference type="RefSeq" id="WP_282540149.1">
    <property type="nucleotide sequence ID" value="NZ_JASCIS010000092.1"/>
</dbReference>
<dbReference type="Proteomes" id="UP001237105">
    <property type="component" value="Unassembled WGS sequence"/>
</dbReference>
<organism evidence="1 2">
    <name type="scientific">Streptomyces luteolus</name>
    <dbReference type="NCBI Taxonomy" id="3043615"/>
    <lineage>
        <taxon>Bacteria</taxon>
        <taxon>Bacillati</taxon>
        <taxon>Actinomycetota</taxon>
        <taxon>Actinomycetes</taxon>
        <taxon>Kitasatosporales</taxon>
        <taxon>Streptomycetaceae</taxon>
        <taxon>Streptomyces</taxon>
    </lineage>
</organism>
<evidence type="ECO:0008006" key="3">
    <source>
        <dbReference type="Google" id="ProtNLM"/>
    </source>
</evidence>
<gene>
    <name evidence="1" type="ORF">QIT00_38440</name>
</gene>
<keyword evidence="2" id="KW-1185">Reference proteome</keyword>
<sequence length="46" mass="5125">MARWGEALAGFRNLAIITFRLVGRANVAQARRDLLNHHDAFAVCCV</sequence>
<accession>A0ABT6TAB2</accession>
<reference evidence="1 2" key="1">
    <citation type="submission" date="2023-05" db="EMBL/GenBank/DDBJ databases">
        <title>Draft genome sequence of Streptomyces sp. B-S-A12 isolated from a cave soil in Thailand.</title>
        <authorList>
            <person name="Chamroensaksri N."/>
            <person name="Muangham S."/>
        </authorList>
    </citation>
    <scope>NUCLEOTIDE SEQUENCE [LARGE SCALE GENOMIC DNA]</scope>
    <source>
        <strain evidence="1 2">B-S-A12</strain>
    </source>
</reference>
<evidence type="ECO:0000313" key="1">
    <source>
        <dbReference type="EMBL" id="MDI3424330.1"/>
    </source>
</evidence>
<proteinExistence type="predicted"/>
<evidence type="ECO:0000313" key="2">
    <source>
        <dbReference type="Proteomes" id="UP001237105"/>
    </source>
</evidence>